<reference evidence="3" key="1">
    <citation type="submission" date="2018-06" db="EMBL/GenBank/DDBJ databases">
        <authorList>
            <person name="Zhirakovskaya E."/>
        </authorList>
    </citation>
    <scope>NUCLEOTIDE SEQUENCE</scope>
</reference>
<dbReference type="EMBL" id="UOFU01000306">
    <property type="protein sequence ID" value="VAX03007.1"/>
    <property type="molecule type" value="Genomic_DNA"/>
</dbReference>
<sequence>MVAKKCWRCGCFQETVNTLQASTTIGKPLASLLTEAHTLFEDVRYDCLGCEVCWPAVAQNLATELDPAVAEGGHCATQEPEAREGWPPLPGDYRVTRFQAPVAVCTLNSDQLIDSLTEANIEGLAIVGTLHTENLGIEHLIRNVLTNPHIRFLLICGEDTRKTIGHLPGQSLVSLMKNGIDEKGRIIGAKGKRPLLKNLEKPHIEAFRQQLTLIEKIGEADVDQLLTLVVEAAINNPGPFTDAPNDIHAPTIESATKPGPLVLDPKGYFVVYPDRNKQYLLLEHYSNQGVLNRVFESTSPAALYTTVIEQKLISRLDHAAYLGRELARADQALKTGEAYVQDRAPGQIEDKGSACCSTKNGCI</sequence>
<proteinExistence type="predicted"/>
<dbReference type="Pfam" id="PF04208">
    <property type="entry name" value="MtrA"/>
    <property type="match status" value="1"/>
</dbReference>
<gene>
    <name evidence="3" type="ORF">MNBD_GAMMA20-623</name>
</gene>
<organism evidence="3">
    <name type="scientific">hydrothermal vent metagenome</name>
    <dbReference type="NCBI Taxonomy" id="652676"/>
    <lineage>
        <taxon>unclassified sequences</taxon>
        <taxon>metagenomes</taxon>
        <taxon>ecological metagenomes</taxon>
    </lineage>
</organism>
<keyword evidence="1 3" id="KW-0808">Transferase</keyword>
<accession>A0A3B1BDD0</accession>
<dbReference type="GO" id="GO:0008168">
    <property type="term" value="F:methyltransferase activity"/>
    <property type="evidence" value="ECO:0007669"/>
    <property type="project" value="UniProtKB-KW"/>
</dbReference>
<protein>
    <submittedName>
        <fullName evidence="3">Tetrahydromethanopterin S-methyltransferase subunit A homolog</fullName>
        <ecNumber evidence="3">2.1.1.86</ecNumber>
    </submittedName>
</protein>
<evidence type="ECO:0000313" key="3">
    <source>
        <dbReference type="EMBL" id="VAX03007.1"/>
    </source>
</evidence>
<evidence type="ECO:0000259" key="2">
    <source>
        <dbReference type="Pfam" id="PF14251"/>
    </source>
</evidence>
<dbReference type="InterPro" id="IPR025595">
    <property type="entry name" value="PterinBD-DUF4346"/>
</dbReference>
<dbReference type="GO" id="GO:0032259">
    <property type="term" value="P:methylation"/>
    <property type="evidence" value="ECO:0007669"/>
    <property type="project" value="UniProtKB-KW"/>
</dbReference>
<dbReference type="InterPro" id="IPR030688">
    <property type="entry name" value="MeTrfase_MtrA/MtxA"/>
</dbReference>
<dbReference type="AlphaFoldDB" id="A0A3B1BDD0"/>
<dbReference type="Pfam" id="PF14251">
    <property type="entry name" value="PterinBD-DUF4346"/>
    <property type="match status" value="1"/>
</dbReference>
<dbReference type="EC" id="2.1.1.86" evidence="3"/>
<evidence type="ECO:0000256" key="1">
    <source>
        <dbReference type="ARBA" id="ARBA00022679"/>
    </source>
</evidence>
<feature type="domain" description="DUF4346" evidence="2">
    <location>
        <begin position="263"/>
        <end position="342"/>
    </location>
</feature>
<name>A0A3B1BDD0_9ZZZZ</name>
<keyword evidence="3" id="KW-0489">Methyltransferase</keyword>